<dbReference type="Proteomes" id="UP000824469">
    <property type="component" value="Unassembled WGS sequence"/>
</dbReference>
<organism evidence="1 2">
    <name type="scientific">Taxus chinensis</name>
    <name type="common">Chinese yew</name>
    <name type="synonym">Taxus wallichiana var. chinensis</name>
    <dbReference type="NCBI Taxonomy" id="29808"/>
    <lineage>
        <taxon>Eukaryota</taxon>
        <taxon>Viridiplantae</taxon>
        <taxon>Streptophyta</taxon>
        <taxon>Embryophyta</taxon>
        <taxon>Tracheophyta</taxon>
        <taxon>Spermatophyta</taxon>
        <taxon>Pinopsida</taxon>
        <taxon>Pinidae</taxon>
        <taxon>Conifers II</taxon>
        <taxon>Cupressales</taxon>
        <taxon>Taxaceae</taxon>
        <taxon>Taxus</taxon>
    </lineage>
</organism>
<evidence type="ECO:0000313" key="1">
    <source>
        <dbReference type="EMBL" id="KAH9313875.1"/>
    </source>
</evidence>
<gene>
    <name evidence="1" type="ORF">KI387_022502</name>
</gene>
<dbReference type="EMBL" id="JAHRHJ020000005">
    <property type="protein sequence ID" value="KAH9313875.1"/>
    <property type="molecule type" value="Genomic_DNA"/>
</dbReference>
<proteinExistence type="predicted"/>
<protein>
    <submittedName>
        <fullName evidence="1">Uncharacterized protein</fullName>
    </submittedName>
</protein>
<accession>A0AA38G151</accession>
<comment type="caution">
    <text evidence="1">The sequence shown here is derived from an EMBL/GenBank/DDBJ whole genome shotgun (WGS) entry which is preliminary data.</text>
</comment>
<reference evidence="1 2" key="1">
    <citation type="journal article" date="2021" name="Nat. Plants">
        <title>The Taxus genome provides insights into paclitaxel biosynthesis.</title>
        <authorList>
            <person name="Xiong X."/>
            <person name="Gou J."/>
            <person name="Liao Q."/>
            <person name="Li Y."/>
            <person name="Zhou Q."/>
            <person name="Bi G."/>
            <person name="Li C."/>
            <person name="Du R."/>
            <person name="Wang X."/>
            <person name="Sun T."/>
            <person name="Guo L."/>
            <person name="Liang H."/>
            <person name="Lu P."/>
            <person name="Wu Y."/>
            <person name="Zhang Z."/>
            <person name="Ro D.K."/>
            <person name="Shang Y."/>
            <person name="Huang S."/>
            <person name="Yan J."/>
        </authorList>
    </citation>
    <scope>NUCLEOTIDE SEQUENCE [LARGE SCALE GENOMIC DNA]</scope>
    <source>
        <strain evidence="1">Ta-2019</strain>
    </source>
</reference>
<dbReference type="Pfam" id="PF05056">
    <property type="entry name" value="DUF674"/>
    <property type="match status" value="1"/>
</dbReference>
<keyword evidence="2" id="KW-1185">Reference proteome</keyword>
<dbReference type="AlphaFoldDB" id="A0AA38G151"/>
<feature type="non-terminal residue" evidence="1">
    <location>
        <position position="442"/>
    </location>
</feature>
<dbReference type="PANTHER" id="PTHR33103:SF19">
    <property type="entry name" value="OS09G0544700 PROTEIN"/>
    <property type="match status" value="1"/>
</dbReference>
<dbReference type="PANTHER" id="PTHR33103">
    <property type="entry name" value="OS01G0153900 PROTEIN"/>
    <property type="match status" value="1"/>
</dbReference>
<evidence type="ECO:0000313" key="2">
    <source>
        <dbReference type="Proteomes" id="UP000824469"/>
    </source>
</evidence>
<dbReference type="InterPro" id="IPR007750">
    <property type="entry name" value="DUF674"/>
</dbReference>
<name>A0AA38G151_TAXCH</name>
<sequence length="442" mass="49378">MDMMVDLPATMELKVRDFIWTQNLDYEGLPFRCRTFFTLGHLVVDCHIVKKQIKGRVSWWKDFNPENLTVEAEEDNDVSNVLDSHIGKLGKEKDMVLEGVKNLNEAVNFPTFPINEPIVADKGVIPLSPPVSLCSPDLNIASLKISIPINPDENADPNWGEGWQMKVDVTTEIETINQNTITNNIWDWNLNLQVCYLSSGEAVKMGKNSPKSKNLRLLVNKKMGKIIYGEAGKDFVDLIFSFLILPIGSVMKLLKSGCVKRVGSVSNLYESMDKLPSVVMMHVDKSELISPKIISSNSTSTLSIDYRPEERNEHEHEDIYYVCGSRVCGHKARNRAYHRSCDIATHSLSKLCGEICVCGSSMNCAIQLVKNNSEEIVKGKNLATEEGNSGYGYVKETVTFIITDDLMVTPSSTIASISLLNRLNIKDISQLEERNANVGPNE</sequence>